<gene>
    <name evidence="2" type="ORF">HA48_02325</name>
</gene>
<feature type="transmembrane region" description="Helical" evidence="1">
    <location>
        <begin position="12"/>
        <end position="31"/>
    </location>
</feature>
<keyword evidence="1" id="KW-0472">Membrane</keyword>
<accession>A0A1X1DE36</accession>
<evidence type="ECO:0000313" key="3">
    <source>
        <dbReference type="Proteomes" id="UP000193104"/>
    </source>
</evidence>
<feature type="transmembrane region" description="Helical" evidence="1">
    <location>
        <begin position="139"/>
        <end position="160"/>
    </location>
</feature>
<evidence type="ECO:0000313" key="2">
    <source>
        <dbReference type="EMBL" id="ORM74790.1"/>
    </source>
</evidence>
<dbReference type="OrthoDB" id="1425700at2"/>
<name>A0A1X1DE36_9GAMM</name>
<keyword evidence="1" id="KW-0812">Transmembrane</keyword>
<comment type="caution">
    <text evidence="2">The sequence shown here is derived from an EMBL/GenBank/DDBJ whole genome shotgun (WGS) entry which is preliminary data.</text>
</comment>
<dbReference type="Proteomes" id="UP000193104">
    <property type="component" value="Unassembled WGS sequence"/>
</dbReference>
<proteinExistence type="predicted"/>
<protein>
    <submittedName>
        <fullName evidence="2">Uncharacterized protein</fullName>
    </submittedName>
</protein>
<reference evidence="2 3" key="1">
    <citation type="journal article" date="2017" name="Antonie Van Leeuwenhoek">
        <title>Phylogenomic resolution of the bacterial genus Pantoea and its relationship with Erwinia and Tatumella.</title>
        <authorList>
            <person name="Palmer M."/>
            <person name="Steenkamp E.T."/>
            <person name="Coetzee M.P."/>
            <person name="Chan W.Y."/>
            <person name="van Zyl E."/>
            <person name="De Maayer P."/>
            <person name="Coutinho T.A."/>
            <person name="Blom J."/>
            <person name="Smits T.H."/>
            <person name="Duffy B."/>
            <person name="Venter S.N."/>
        </authorList>
    </citation>
    <scope>NUCLEOTIDE SEQUENCE [LARGE SCALE GENOMIC DNA]</scope>
    <source>
        <strain evidence="2 3">LMG 26277</strain>
    </source>
</reference>
<sequence length="225" mass="25368">MRENITLISRELAAFFISGIVLVFCMAMVYIDVNWMNDALHETSFTEATQEGMLALIAALFFFTAAQRPQQRSALILIGGFYSCMLIREMDFLFDLVQHGAWVWFALATTAACFALALRQPRQILPGLAALLQHRSWQMMAAGLLAVLVFSRLFGMHQLWQHLMLDGYNRVVKNMAEEGSELFGYSLCLLASVRYVWQTRPQRSAVRAARSVTGATPDLSYSAPR</sequence>
<feature type="transmembrane region" description="Helical" evidence="1">
    <location>
        <begin position="100"/>
        <end position="118"/>
    </location>
</feature>
<dbReference type="RefSeq" id="WP_128599603.1">
    <property type="nucleotide sequence ID" value="NZ_MLFS01000004.1"/>
</dbReference>
<evidence type="ECO:0000256" key="1">
    <source>
        <dbReference type="SAM" id="Phobius"/>
    </source>
</evidence>
<organism evidence="2 3">
    <name type="scientific">Pantoea wallisii</name>
    <dbReference type="NCBI Taxonomy" id="1076551"/>
    <lineage>
        <taxon>Bacteria</taxon>
        <taxon>Pseudomonadati</taxon>
        <taxon>Pseudomonadota</taxon>
        <taxon>Gammaproteobacteria</taxon>
        <taxon>Enterobacterales</taxon>
        <taxon>Erwiniaceae</taxon>
        <taxon>Pantoea</taxon>
    </lineage>
</organism>
<keyword evidence="3" id="KW-1185">Reference proteome</keyword>
<dbReference type="EMBL" id="MLFS01000004">
    <property type="protein sequence ID" value="ORM74790.1"/>
    <property type="molecule type" value="Genomic_DNA"/>
</dbReference>
<feature type="transmembrane region" description="Helical" evidence="1">
    <location>
        <begin position="74"/>
        <end position="94"/>
    </location>
</feature>
<feature type="transmembrane region" description="Helical" evidence="1">
    <location>
        <begin position="51"/>
        <end position="67"/>
    </location>
</feature>
<dbReference type="STRING" id="1076551.HA48_02325"/>
<keyword evidence="1" id="KW-1133">Transmembrane helix</keyword>
<dbReference type="AlphaFoldDB" id="A0A1X1DE36"/>